<dbReference type="InterPro" id="IPR001421">
    <property type="entry name" value="ATP8_metazoa"/>
</dbReference>
<evidence type="ECO:0000256" key="12">
    <source>
        <dbReference type="RuleBase" id="RU003661"/>
    </source>
</evidence>
<evidence type="ECO:0000256" key="7">
    <source>
        <dbReference type="ARBA" id="ARBA00022781"/>
    </source>
</evidence>
<evidence type="ECO:0000256" key="6">
    <source>
        <dbReference type="ARBA" id="ARBA00022692"/>
    </source>
</evidence>
<comment type="subunit">
    <text evidence="3">F-type ATPases have 2 components, CF(1) - the catalytic core - and CF(0) - the membrane proton channel.</text>
</comment>
<dbReference type="GO" id="GO:0045259">
    <property type="term" value="C:proton-transporting ATP synthase complex"/>
    <property type="evidence" value="ECO:0007669"/>
    <property type="project" value="UniProtKB-KW"/>
</dbReference>
<evidence type="ECO:0000313" key="14">
    <source>
        <dbReference type="EMBL" id="UBN08837.1"/>
    </source>
</evidence>
<feature type="transmembrane region" description="Helical" evidence="13">
    <location>
        <begin position="12"/>
        <end position="31"/>
    </location>
</feature>
<evidence type="ECO:0000256" key="9">
    <source>
        <dbReference type="ARBA" id="ARBA00023065"/>
    </source>
</evidence>
<evidence type="ECO:0000256" key="11">
    <source>
        <dbReference type="ARBA" id="ARBA00023136"/>
    </source>
</evidence>
<organism evidence="14">
    <name type="scientific">Neogeoscapheus hanni</name>
    <dbReference type="NCBI Taxonomy" id="1805786"/>
    <lineage>
        <taxon>Eukaryota</taxon>
        <taxon>Metazoa</taxon>
        <taxon>Ecdysozoa</taxon>
        <taxon>Arthropoda</taxon>
        <taxon>Hexapoda</taxon>
        <taxon>Insecta</taxon>
        <taxon>Pterygota</taxon>
        <taxon>Neoptera</taxon>
        <taxon>Polyneoptera</taxon>
        <taxon>Dictyoptera</taxon>
        <taxon>Blattodea</taxon>
        <taxon>Blaberoidea</taxon>
        <taxon>Blaberidae</taxon>
        <taxon>Geoscapheinae</taxon>
        <taxon>Neogeoscapheus</taxon>
    </lineage>
</organism>
<accession>A0A8K1HP17</accession>
<evidence type="ECO:0000256" key="13">
    <source>
        <dbReference type="SAM" id="Phobius"/>
    </source>
</evidence>
<keyword evidence="11 13" id="KW-0472">Membrane</keyword>
<comment type="similarity">
    <text evidence="2 12">Belongs to the ATPase protein 8 family.</text>
</comment>
<keyword evidence="5 12" id="KW-0138">CF(0)</keyword>
<keyword evidence="4 12" id="KW-0813">Transport</keyword>
<keyword evidence="6 12" id="KW-0812">Transmembrane</keyword>
<reference evidence="14" key="1">
    <citation type="journal article" date="2021" name="Syst. Entomol.">
        <title>Digging deep: a revised phylogeny of Australian burrowing cockroaches (Blaberidae: Panesthiinae, Geoscapheinae) confirms extensive nonmonophyly and provides insights into biogeography and evolution of burrowing.</title>
        <authorList>
            <person name="Beasley-Hall P.G."/>
            <person name="Rose H.A."/>
            <person name="Walker J."/>
            <person name="Kinjo Y."/>
            <person name="Bourguignon T."/>
            <person name="Lo N."/>
        </authorList>
    </citation>
    <scope>NUCLEOTIDE SEQUENCE</scope>
    <source>
        <strain evidence="14">B3_64</strain>
    </source>
</reference>
<geneLocation type="mitochondrion" evidence="14"/>
<dbReference type="EMBL" id="MW996588">
    <property type="protein sequence ID" value="UBN08837.1"/>
    <property type="molecule type" value="Genomic_DNA"/>
</dbReference>
<evidence type="ECO:0000256" key="2">
    <source>
        <dbReference type="ARBA" id="ARBA00008892"/>
    </source>
</evidence>
<evidence type="ECO:0000256" key="5">
    <source>
        <dbReference type="ARBA" id="ARBA00022547"/>
    </source>
</evidence>
<evidence type="ECO:0000256" key="10">
    <source>
        <dbReference type="ARBA" id="ARBA00023128"/>
    </source>
</evidence>
<dbReference type="GO" id="GO:0031966">
    <property type="term" value="C:mitochondrial membrane"/>
    <property type="evidence" value="ECO:0007669"/>
    <property type="project" value="UniProtKB-SubCell"/>
</dbReference>
<comment type="subcellular location">
    <subcellularLocation>
        <location evidence="1 12">Mitochondrion membrane</location>
        <topology evidence="1 12">Single-pass membrane protein</topology>
    </subcellularLocation>
</comment>
<keyword evidence="10 12" id="KW-0496">Mitochondrion</keyword>
<name>A0A8K1HP17_9NEOP</name>
<keyword evidence="8 13" id="KW-1133">Transmembrane helix</keyword>
<dbReference type="GO" id="GO:0015078">
    <property type="term" value="F:proton transmembrane transporter activity"/>
    <property type="evidence" value="ECO:0007669"/>
    <property type="project" value="InterPro"/>
</dbReference>
<dbReference type="AlphaFoldDB" id="A0A8K1HP17"/>
<dbReference type="GO" id="GO:0015986">
    <property type="term" value="P:proton motive force-driven ATP synthesis"/>
    <property type="evidence" value="ECO:0007669"/>
    <property type="project" value="InterPro"/>
</dbReference>
<evidence type="ECO:0000256" key="1">
    <source>
        <dbReference type="ARBA" id="ARBA00004304"/>
    </source>
</evidence>
<dbReference type="Pfam" id="PF00895">
    <property type="entry name" value="ATP-synt_8"/>
    <property type="match status" value="1"/>
</dbReference>
<sequence>MPQMMPLSWTILYIYFIMILFMFVFMNYYSFIPLPKIKEKKTSFKPFDWKW</sequence>
<proteinExistence type="inferred from homology"/>
<gene>
    <name evidence="14" type="primary">atp8</name>
</gene>
<keyword evidence="7 12" id="KW-0375">Hydrogen ion transport</keyword>
<protein>
    <recommendedName>
        <fullName evidence="12">ATP synthase complex subunit 8</fullName>
    </recommendedName>
</protein>
<evidence type="ECO:0000256" key="4">
    <source>
        <dbReference type="ARBA" id="ARBA00022448"/>
    </source>
</evidence>
<evidence type="ECO:0000256" key="3">
    <source>
        <dbReference type="ARBA" id="ARBA00011291"/>
    </source>
</evidence>
<evidence type="ECO:0000256" key="8">
    <source>
        <dbReference type="ARBA" id="ARBA00022989"/>
    </source>
</evidence>
<keyword evidence="9 12" id="KW-0406">Ion transport</keyword>